<dbReference type="Pfam" id="PF19529">
    <property type="entry name" value="DUF6057"/>
    <property type="match status" value="1"/>
</dbReference>
<keyword evidence="1" id="KW-1133">Transmembrane helix</keyword>
<feature type="transmembrane region" description="Helical" evidence="1">
    <location>
        <begin position="71"/>
        <end position="92"/>
    </location>
</feature>
<dbReference type="InterPro" id="IPR045692">
    <property type="entry name" value="DUF6057"/>
</dbReference>
<accession>A0A6G1TZS5</accession>
<evidence type="ECO:0000256" key="1">
    <source>
        <dbReference type="SAM" id="Phobius"/>
    </source>
</evidence>
<dbReference type="Proteomes" id="UP000480425">
    <property type="component" value="Unassembled WGS sequence"/>
</dbReference>
<feature type="transmembrane region" description="Helical" evidence="1">
    <location>
        <begin position="162"/>
        <end position="182"/>
    </location>
</feature>
<dbReference type="EMBL" id="VZCB01000035">
    <property type="protein sequence ID" value="MQN80068.1"/>
    <property type="molecule type" value="Genomic_DNA"/>
</dbReference>
<feature type="transmembrane region" description="Helical" evidence="1">
    <location>
        <begin position="129"/>
        <end position="150"/>
    </location>
</feature>
<keyword evidence="1" id="KW-0812">Transmembrane</keyword>
<protein>
    <submittedName>
        <fullName evidence="2">Uncharacterized protein</fullName>
    </submittedName>
</protein>
<dbReference type="AlphaFoldDB" id="A0A6G1TZS5"/>
<name>A0A6G1TZS5_9BACT</name>
<sequence>MKKFISRYGKMTLVALFGLCIFLFWYCGYPQALCYQEQNQLFLWSADYFWHDLSVAGGLADYISEFLVQFYYVPVLGAAILAFLFMAFLSLTYQVIRSYTAKPLKWYGMLIALLPSILLLEVMGDIEVLLSFPIALTLALQSTWLMNLATRRWGARIAWADVLLIPILFWLIGGGATWLYVFLRLAFFLMQVKKGKLPSVAIAYPLSILYLWAIQLVCYSTLLVQYPLMSVMTGINYYRVPMQYPGQKWGYDKDLYALLKLNEQVRNGKWEDIIHDAQENQVQVFYTSNCVNLALAQTRQLADRMFSFYQSGENALLAPRSRDNMSMYPTMEAFWRLGLVNSSLRYASDLQASILNGKMSGRLMKRITECQIVNGKYAVARKNIDLLKQSLFYHDWAVKMEAMLGNDTAISHDPDLGRARRMRFKTEMIYSYDEIDKMMGLLFINNPDNKMALDYFMGQMLLKGDIQGFMRYGSWVQQYGGYMQMPVGYQDAVKCIQNQGNVPGSPYAEYVKRMMSKQKGGEE</sequence>
<feature type="transmembrane region" description="Helical" evidence="1">
    <location>
        <begin position="202"/>
        <end position="224"/>
    </location>
</feature>
<comment type="caution">
    <text evidence="2">The sequence shown here is derived from an EMBL/GenBank/DDBJ whole genome shotgun (WGS) entry which is preliminary data.</text>
</comment>
<keyword evidence="1" id="KW-0472">Membrane</keyword>
<evidence type="ECO:0000313" key="2">
    <source>
        <dbReference type="EMBL" id="MQN80068.1"/>
    </source>
</evidence>
<evidence type="ECO:0000313" key="3">
    <source>
        <dbReference type="Proteomes" id="UP000480425"/>
    </source>
</evidence>
<dbReference type="OrthoDB" id="1077924at2"/>
<reference evidence="2 3" key="1">
    <citation type="submission" date="2019-09" db="EMBL/GenBank/DDBJ databases">
        <title>Distinct polysaccharide growth profiles of human intestinal Prevotella copri isolates.</title>
        <authorList>
            <person name="Fehlner-Peach H."/>
            <person name="Magnabosco C."/>
            <person name="Raghavan V."/>
            <person name="Scher J.U."/>
            <person name="Tett A."/>
            <person name="Cox L.M."/>
            <person name="Gottsegen C."/>
            <person name="Watters A."/>
            <person name="Wiltshire- Gordon J.D."/>
            <person name="Segata N."/>
            <person name="Bonneau R."/>
            <person name="Littman D.R."/>
        </authorList>
    </citation>
    <scope>NUCLEOTIDE SEQUENCE [LARGE SCALE GENOMIC DNA]</scope>
    <source>
        <strain evidence="3">iA622</strain>
    </source>
</reference>
<proteinExistence type="predicted"/>
<feature type="transmembrane region" description="Helical" evidence="1">
    <location>
        <begin position="104"/>
        <end position="123"/>
    </location>
</feature>
<organism evidence="2 3">
    <name type="scientific">Segatella copri</name>
    <dbReference type="NCBI Taxonomy" id="165179"/>
    <lineage>
        <taxon>Bacteria</taxon>
        <taxon>Pseudomonadati</taxon>
        <taxon>Bacteroidota</taxon>
        <taxon>Bacteroidia</taxon>
        <taxon>Bacteroidales</taxon>
        <taxon>Prevotellaceae</taxon>
        <taxon>Segatella</taxon>
    </lineage>
</organism>
<gene>
    <name evidence="2" type="ORF">F7D73_03680</name>
</gene>